<name>A0ABW1KS50_9PROT</name>
<dbReference type="SUPFAM" id="SSF51182">
    <property type="entry name" value="RmlC-like cupins"/>
    <property type="match status" value="1"/>
</dbReference>
<dbReference type="EMBL" id="JBHPON010000001">
    <property type="protein sequence ID" value="MFC6034730.1"/>
    <property type="molecule type" value="Genomic_DNA"/>
</dbReference>
<dbReference type="Gene3D" id="2.60.120.10">
    <property type="entry name" value="Jelly Rolls"/>
    <property type="match status" value="1"/>
</dbReference>
<accession>A0ABW1KS50</accession>
<dbReference type="Gene3D" id="1.10.260.40">
    <property type="entry name" value="lambda repressor-like DNA-binding domains"/>
    <property type="match status" value="1"/>
</dbReference>
<organism evidence="3 4">
    <name type="scientific">Hyphococcus aureus</name>
    <dbReference type="NCBI Taxonomy" id="2666033"/>
    <lineage>
        <taxon>Bacteria</taxon>
        <taxon>Pseudomonadati</taxon>
        <taxon>Pseudomonadota</taxon>
        <taxon>Alphaproteobacteria</taxon>
        <taxon>Parvularculales</taxon>
        <taxon>Parvularculaceae</taxon>
        <taxon>Hyphococcus</taxon>
    </lineage>
</organism>
<dbReference type="InterPro" id="IPR010982">
    <property type="entry name" value="Lambda_DNA-bd_dom_sf"/>
</dbReference>
<feature type="domain" description="HTH cro/C1-type" evidence="2">
    <location>
        <begin position="19"/>
        <end position="73"/>
    </location>
</feature>
<dbReference type="Pfam" id="PF07883">
    <property type="entry name" value="Cupin_2"/>
    <property type="match status" value="1"/>
</dbReference>
<evidence type="ECO:0000313" key="3">
    <source>
        <dbReference type="EMBL" id="MFC6034730.1"/>
    </source>
</evidence>
<sequence length="197" mass="21877">MLSETLSKGLEEYEIGSKVRALRLDKGMALAQLGEHSGLSVGMLSKIERGQIIPTLPTLLRIAMVYGVGLDHFFTDDNDRPLIAVTHKKERMRFPERQGAKGETYFFESLNFPATDRKLNGFLAEFSMKSEPSEPHSHDGVELIYIVKGQLAIEIDGDEQILDEGDAIYFDSRTPHSYRRAGKSACSALIVVTADGE</sequence>
<dbReference type="CDD" id="cd02209">
    <property type="entry name" value="cupin_XRE_C"/>
    <property type="match status" value="1"/>
</dbReference>
<dbReference type="PANTHER" id="PTHR46797:SF19">
    <property type="entry name" value="BLL2473 PROTEIN"/>
    <property type="match status" value="1"/>
</dbReference>
<dbReference type="SMART" id="SM00530">
    <property type="entry name" value="HTH_XRE"/>
    <property type="match status" value="1"/>
</dbReference>
<evidence type="ECO:0000256" key="1">
    <source>
        <dbReference type="ARBA" id="ARBA00023125"/>
    </source>
</evidence>
<dbReference type="Proteomes" id="UP001596116">
    <property type="component" value="Unassembled WGS sequence"/>
</dbReference>
<keyword evidence="1" id="KW-0238">DNA-binding</keyword>
<dbReference type="InterPro" id="IPR011051">
    <property type="entry name" value="RmlC_Cupin_sf"/>
</dbReference>
<dbReference type="InterPro" id="IPR050807">
    <property type="entry name" value="TransReg_Diox_bact_type"/>
</dbReference>
<reference evidence="3 4" key="1">
    <citation type="submission" date="2024-09" db="EMBL/GenBank/DDBJ databases">
        <authorList>
            <person name="Zhang Z.-H."/>
        </authorList>
    </citation>
    <scope>NUCLEOTIDE SEQUENCE [LARGE SCALE GENOMIC DNA]</scope>
    <source>
        <strain evidence="3 4">HHTR114</strain>
    </source>
</reference>
<dbReference type="RefSeq" id="WP_379879929.1">
    <property type="nucleotide sequence ID" value="NZ_JBHPON010000001.1"/>
</dbReference>
<evidence type="ECO:0000313" key="4">
    <source>
        <dbReference type="Proteomes" id="UP001596116"/>
    </source>
</evidence>
<protein>
    <submittedName>
        <fullName evidence="3">Helix-turn-helix domain-containing protein</fullName>
    </submittedName>
</protein>
<comment type="caution">
    <text evidence="3">The sequence shown here is derived from an EMBL/GenBank/DDBJ whole genome shotgun (WGS) entry which is preliminary data.</text>
</comment>
<dbReference type="InterPro" id="IPR001387">
    <property type="entry name" value="Cro/C1-type_HTH"/>
</dbReference>
<dbReference type="PROSITE" id="PS50943">
    <property type="entry name" value="HTH_CROC1"/>
    <property type="match status" value="1"/>
</dbReference>
<dbReference type="InterPro" id="IPR013096">
    <property type="entry name" value="Cupin_2"/>
</dbReference>
<dbReference type="PANTHER" id="PTHR46797">
    <property type="entry name" value="HTH-TYPE TRANSCRIPTIONAL REGULATOR"/>
    <property type="match status" value="1"/>
</dbReference>
<dbReference type="SUPFAM" id="SSF47413">
    <property type="entry name" value="lambda repressor-like DNA-binding domains"/>
    <property type="match status" value="1"/>
</dbReference>
<dbReference type="InterPro" id="IPR014710">
    <property type="entry name" value="RmlC-like_jellyroll"/>
</dbReference>
<gene>
    <name evidence="3" type="ORF">ACFMB1_04195</name>
</gene>
<evidence type="ECO:0000259" key="2">
    <source>
        <dbReference type="PROSITE" id="PS50943"/>
    </source>
</evidence>
<proteinExistence type="predicted"/>
<dbReference type="CDD" id="cd00093">
    <property type="entry name" value="HTH_XRE"/>
    <property type="match status" value="1"/>
</dbReference>
<dbReference type="Pfam" id="PF01381">
    <property type="entry name" value="HTH_3"/>
    <property type="match status" value="1"/>
</dbReference>
<keyword evidence="4" id="KW-1185">Reference proteome</keyword>